<evidence type="ECO:0000313" key="14">
    <source>
        <dbReference type="Proteomes" id="UP000600865"/>
    </source>
</evidence>
<sequence>MVSSSDIYSMLWKSKTIKLGALICTFAFGGFLVWASLAPLAEGVIVYGTVAVENNRKTIQHLEGGIIQEILVREGDVVETGAPLMILTDVSVAAGRDQIAKELANAEATIDRLEALLSNKSKLIFRDLEQDIVPENVLMTTRSRQHEFFAQQRGKIKADIDVLESRRAGLLQRAENHEAQIESTRRARDLVQADVERSQKLLEQRLIRALDLSGLERDEARLSSDLARLKSEQNTAVAQADEITQQIIQTRAQFTEQLSADLVAARAEILSNRERLISAQDVVNRTILYAPQSGEILNLAFSNAGAVVRPGETILEIVPDNQDLIATAEIQPSDRDSVYEGLSVEARLSGLKAWDSPLLAGTISDISADLKTSADGRYSYYEAQITIGEEKLGELTTPLLPGMPIEAFIFSGEKRTFLEYLLEPVNATMRKAARE</sequence>
<comment type="similarity">
    <text evidence="2 9">Belongs to the membrane fusion protein (MFP) (TC 8.A.1) family.</text>
</comment>
<dbReference type="Pfam" id="PF25994">
    <property type="entry name" value="HH_AprE"/>
    <property type="match status" value="1"/>
</dbReference>
<dbReference type="InterPro" id="IPR058982">
    <property type="entry name" value="Beta-barrel_AprE"/>
</dbReference>
<dbReference type="GO" id="GO:0005886">
    <property type="term" value="C:plasma membrane"/>
    <property type="evidence" value="ECO:0007669"/>
    <property type="project" value="UniProtKB-SubCell"/>
</dbReference>
<evidence type="ECO:0000259" key="12">
    <source>
        <dbReference type="Pfam" id="PF26002"/>
    </source>
</evidence>
<dbReference type="EMBL" id="BMYV01000001">
    <property type="protein sequence ID" value="GGX62085.1"/>
    <property type="molecule type" value="Genomic_DNA"/>
</dbReference>
<feature type="coiled-coil region" evidence="10">
    <location>
        <begin position="96"/>
        <end position="123"/>
    </location>
</feature>
<keyword evidence="8" id="KW-0472">Membrane</keyword>
<keyword evidence="6" id="KW-0812">Transmembrane</keyword>
<gene>
    <name evidence="13" type="ORF">GCM10011309_10030</name>
</gene>
<keyword evidence="7" id="KW-1133">Transmembrane helix</keyword>
<evidence type="ECO:0000256" key="2">
    <source>
        <dbReference type="ARBA" id="ARBA00009477"/>
    </source>
</evidence>
<comment type="caution">
    <text evidence="13">The sequence shown here is derived from an EMBL/GenBank/DDBJ whole genome shotgun (WGS) entry which is preliminary data.</text>
</comment>
<dbReference type="Gene3D" id="2.40.30.170">
    <property type="match status" value="1"/>
</dbReference>
<evidence type="ECO:0000256" key="4">
    <source>
        <dbReference type="ARBA" id="ARBA00022475"/>
    </source>
</evidence>
<dbReference type="InterPro" id="IPR050739">
    <property type="entry name" value="MFP"/>
</dbReference>
<evidence type="ECO:0000256" key="6">
    <source>
        <dbReference type="ARBA" id="ARBA00022692"/>
    </source>
</evidence>
<protein>
    <recommendedName>
        <fullName evidence="9">Membrane fusion protein (MFP) family protein</fullName>
    </recommendedName>
</protein>
<keyword evidence="5 9" id="KW-0997">Cell inner membrane</keyword>
<evidence type="ECO:0000259" key="11">
    <source>
        <dbReference type="Pfam" id="PF25994"/>
    </source>
</evidence>
<feature type="domain" description="AprE-like beta-barrel" evidence="12">
    <location>
        <begin position="324"/>
        <end position="410"/>
    </location>
</feature>
<keyword evidence="10" id="KW-0175">Coiled coil</keyword>
<dbReference type="GO" id="GO:0015031">
    <property type="term" value="P:protein transport"/>
    <property type="evidence" value="ECO:0007669"/>
    <property type="project" value="InterPro"/>
</dbReference>
<organism evidence="13 14">
    <name type="scientific">Litorimonas cladophorae</name>
    <dbReference type="NCBI Taxonomy" id="1220491"/>
    <lineage>
        <taxon>Bacteria</taxon>
        <taxon>Pseudomonadati</taxon>
        <taxon>Pseudomonadota</taxon>
        <taxon>Alphaproteobacteria</taxon>
        <taxon>Maricaulales</taxon>
        <taxon>Robiginitomaculaceae</taxon>
    </lineage>
</organism>
<evidence type="ECO:0000313" key="13">
    <source>
        <dbReference type="EMBL" id="GGX62085.1"/>
    </source>
</evidence>
<dbReference type="RefSeq" id="WP_189582155.1">
    <property type="nucleotide sequence ID" value="NZ_BMYV01000001.1"/>
</dbReference>
<evidence type="ECO:0000256" key="10">
    <source>
        <dbReference type="SAM" id="Coils"/>
    </source>
</evidence>
<dbReference type="InterPro" id="IPR010129">
    <property type="entry name" value="T1SS_HlyD"/>
</dbReference>
<dbReference type="SUPFAM" id="SSF111369">
    <property type="entry name" value="HlyD-like secretion proteins"/>
    <property type="match status" value="1"/>
</dbReference>
<evidence type="ECO:0000256" key="1">
    <source>
        <dbReference type="ARBA" id="ARBA00004377"/>
    </source>
</evidence>
<evidence type="ECO:0000256" key="5">
    <source>
        <dbReference type="ARBA" id="ARBA00022519"/>
    </source>
</evidence>
<dbReference type="PANTHER" id="PTHR30386">
    <property type="entry name" value="MEMBRANE FUSION SUBUNIT OF EMRAB-TOLC MULTIDRUG EFFLUX PUMP"/>
    <property type="match status" value="1"/>
</dbReference>
<comment type="subcellular location">
    <subcellularLocation>
        <location evidence="1 9">Cell inner membrane</location>
        <topology evidence="1 9">Single-pass membrane protein</topology>
    </subcellularLocation>
</comment>
<evidence type="ECO:0000256" key="9">
    <source>
        <dbReference type="RuleBase" id="RU365093"/>
    </source>
</evidence>
<dbReference type="PRINTS" id="PR01490">
    <property type="entry name" value="RTXTOXIND"/>
</dbReference>
<dbReference type="InterPro" id="IPR058781">
    <property type="entry name" value="HH_AprE-like"/>
</dbReference>
<dbReference type="AlphaFoldDB" id="A0A918KFU2"/>
<keyword evidence="14" id="KW-1185">Reference proteome</keyword>
<evidence type="ECO:0000256" key="3">
    <source>
        <dbReference type="ARBA" id="ARBA00022448"/>
    </source>
</evidence>
<accession>A0A918KFU2</accession>
<proteinExistence type="inferred from homology"/>
<dbReference type="Proteomes" id="UP000600865">
    <property type="component" value="Unassembled WGS sequence"/>
</dbReference>
<evidence type="ECO:0000256" key="8">
    <source>
        <dbReference type="ARBA" id="ARBA00023136"/>
    </source>
</evidence>
<feature type="domain" description="AprE-like long alpha-helical hairpin" evidence="11">
    <location>
        <begin position="93"/>
        <end position="282"/>
    </location>
</feature>
<dbReference type="NCBIfam" id="TIGR01843">
    <property type="entry name" value="type_I_hlyD"/>
    <property type="match status" value="1"/>
</dbReference>
<keyword evidence="3 9" id="KW-0813">Transport</keyword>
<dbReference type="PANTHER" id="PTHR30386:SF17">
    <property type="entry name" value="ALKALINE PROTEASE SECRETION PROTEIN APRE"/>
    <property type="match status" value="1"/>
</dbReference>
<evidence type="ECO:0000256" key="7">
    <source>
        <dbReference type="ARBA" id="ARBA00022989"/>
    </source>
</evidence>
<reference evidence="13 14" key="1">
    <citation type="journal article" date="2014" name="Int. J. Syst. Evol. Microbiol.">
        <title>Complete genome sequence of Corynebacterium casei LMG S-19264T (=DSM 44701T), isolated from a smear-ripened cheese.</title>
        <authorList>
            <consortium name="US DOE Joint Genome Institute (JGI-PGF)"/>
            <person name="Walter F."/>
            <person name="Albersmeier A."/>
            <person name="Kalinowski J."/>
            <person name="Ruckert C."/>
        </authorList>
    </citation>
    <scope>NUCLEOTIDE SEQUENCE [LARGE SCALE GENOMIC DNA]</scope>
    <source>
        <strain evidence="13 14">KCTC 23968</strain>
    </source>
</reference>
<feature type="coiled-coil region" evidence="10">
    <location>
        <begin position="160"/>
        <end position="246"/>
    </location>
</feature>
<keyword evidence="4 9" id="KW-1003">Cell membrane</keyword>
<name>A0A918KFU2_9PROT</name>
<dbReference type="Pfam" id="PF26002">
    <property type="entry name" value="Beta-barrel_AprE"/>
    <property type="match status" value="1"/>
</dbReference>